<dbReference type="EMBL" id="MN738993">
    <property type="protein sequence ID" value="QHT34228.1"/>
    <property type="molecule type" value="Genomic_DNA"/>
</dbReference>
<dbReference type="AlphaFoldDB" id="A0A6C0EYV5"/>
<keyword evidence="2" id="KW-0812">Transmembrane</keyword>
<name>A0A6C0EYV5_9ZZZZ</name>
<organism evidence="3">
    <name type="scientific">viral metagenome</name>
    <dbReference type="NCBI Taxonomy" id="1070528"/>
    <lineage>
        <taxon>unclassified sequences</taxon>
        <taxon>metagenomes</taxon>
        <taxon>organismal metagenomes</taxon>
    </lineage>
</organism>
<keyword evidence="2" id="KW-1133">Transmembrane helix</keyword>
<evidence type="ECO:0000256" key="2">
    <source>
        <dbReference type="SAM" id="Phobius"/>
    </source>
</evidence>
<proteinExistence type="predicted"/>
<protein>
    <submittedName>
        <fullName evidence="3">Uncharacterized protein</fullName>
    </submittedName>
</protein>
<reference evidence="3" key="1">
    <citation type="journal article" date="2020" name="Nature">
        <title>Giant virus diversity and host interactions through global metagenomics.</title>
        <authorList>
            <person name="Schulz F."/>
            <person name="Roux S."/>
            <person name="Paez-Espino D."/>
            <person name="Jungbluth S."/>
            <person name="Walsh D.A."/>
            <person name="Denef V.J."/>
            <person name="McMahon K.D."/>
            <person name="Konstantinidis K.T."/>
            <person name="Eloe-Fadrosh E.A."/>
            <person name="Kyrpides N.C."/>
            <person name="Woyke T."/>
        </authorList>
    </citation>
    <scope>NUCLEOTIDE SEQUENCE</scope>
    <source>
        <strain evidence="3">GVMAG-M-3300009161-52</strain>
    </source>
</reference>
<keyword evidence="2" id="KW-0472">Membrane</keyword>
<feature type="region of interest" description="Disordered" evidence="1">
    <location>
        <begin position="129"/>
        <end position="215"/>
    </location>
</feature>
<evidence type="ECO:0000313" key="3">
    <source>
        <dbReference type="EMBL" id="QHT34228.1"/>
    </source>
</evidence>
<evidence type="ECO:0000256" key="1">
    <source>
        <dbReference type="SAM" id="MobiDB-lite"/>
    </source>
</evidence>
<feature type="compositionally biased region" description="Low complexity" evidence="1">
    <location>
        <begin position="201"/>
        <end position="215"/>
    </location>
</feature>
<feature type="transmembrane region" description="Helical" evidence="2">
    <location>
        <begin position="51"/>
        <end position="68"/>
    </location>
</feature>
<accession>A0A6C0EYV5</accession>
<feature type="transmembrane region" description="Helical" evidence="2">
    <location>
        <begin position="20"/>
        <end position="39"/>
    </location>
</feature>
<feature type="compositionally biased region" description="Polar residues" evidence="1">
    <location>
        <begin position="181"/>
        <end position="192"/>
    </location>
</feature>
<sequence>MFYYLLYNSSFSFIVENRLFSTVLYGSILYILSHAVLNYCGVSILSIINNYYWTLFVLDVSSVIYSIYQSITNGNEASNGSNNSNDNNNKNGESSNSLNVSFNLLKNKINTILDRKNDLTITHIPIQNNQTTSSQSASSQSSSQSARKSSKQISAQINNTNIDDDDPLNILPDFEPPISISPASSNQFSTPINRLKGGNKPTTQSSSNNSTPLNLIRGKANNTEPIINEFDNNNNNYAESNASDLGSVMDLEDFETSL</sequence>
<feature type="compositionally biased region" description="Low complexity" evidence="1">
    <location>
        <begin position="129"/>
        <end position="156"/>
    </location>
</feature>